<evidence type="ECO:0000256" key="1">
    <source>
        <dbReference type="SAM" id="MobiDB-lite"/>
    </source>
</evidence>
<feature type="transmembrane region" description="Helical" evidence="2">
    <location>
        <begin position="29"/>
        <end position="45"/>
    </location>
</feature>
<feature type="compositionally biased region" description="Acidic residues" evidence="1">
    <location>
        <begin position="172"/>
        <end position="189"/>
    </location>
</feature>
<feature type="compositionally biased region" description="Basic and acidic residues" evidence="1">
    <location>
        <begin position="112"/>
        <end position="137"/>
    </location>
</feature>
<feature type="compositionally biased region" description="Acidic residues" evidence="1">
    <location>
        <begin position="144"/>
        <end position="164"/>
    </location>
</feature>
<proteinExistence type="predicted"/>
<accession>A0A2A5TA30</accession>
<dbReference type="Pfam" id="PF06947">
    <property type="entry name" value="DUF1290"/>
    <property type="match status" value="1"/>
</dbReference>
<feature type="region of interest" description="Disordered" evidence="1">
    <location>
        <begin position="112"/>
        <end position="208"/>
    </location>
</feature>
<feature type="transmembrane region" description="Helical" evidence="2">
    <location>
        <begin position="81"/>
        <end position="100"/>
    </location>
</feature>
<evidence type="ECO:0000313" key="3">
    <source>
        <dbReference type="EMBL" id="QCT70692.1"/>
    </source>
</evidence>
<dbReference type="EMBL" id="CP029487">
    <property type="protein sequence ID" value="QCT70692.1"/>
    <property type="molecule type" value="Genomic_DNA"/>
</dbReference>
<keyword evidence="2" id="KW-0472">Membrane</keyword>
<reference evidence="3 4" key="1">
    <citation type="submission" date="2018-05" db="EMBL/GenBank/DDBJ databases">
        <title>Genome comparison of Eubacterium sp.</title>
        <authorList>
            <person name="Feng Y."/>
            <person name="Sanchez-Andrea I."/>
            <person name="Stams A.J.M."/>
            <person name="De Vos W.M."/>
        </authorList>
    </citation>
    <scope>NUCLEOTIDE SEQUENCE [LARGE SCALE GENOMIC DNA]</scope>
    <source>
        <strain evidence="3 4">YI</strain>
    </source>
</reference>
<protein>
    <submittedName>
        <fullName evidence="3">DUF1290 domain-containing protein</fullName>
    </submittedName>
</protein>
<organism evidence="3 4">
    <name type="scientific">Eubacterium maltosivorans</name>
    <dbReference type="NCBI Taxonomy" id="2041044"/>
    <lineage>
        <taxon>Bacteria</taxon>
        <taxon>Bacillati</taxon>
        <taxon>Bacillota</taxon>
        <taxon>Clostridia</taxon>
        <taxon>Eubacteriales</taxon>
        <taxon>Eubacteriaceae</taxon>
        <taxon>Eubacterium</taxon>
    </lineage>
</organism>
<dbReference type="InterPro" id="IPR009709">
    <property type="entry name" value="DUF1290"/>
</dbReference>
<sequence>MLYPLIGLLAGLLIGVVLPFEIPLAYSSYLSIAILASLNSVFGGIQADLEGKFDQKLFITGFFGNTILAALLTYIGDRVGIPIYYAAIFYFGTSLFSNFAKIRRYYFRSGSKESDPKAISKEQKHGHSTGHKAEPIEIIHSTTDDLDETEDYEEEDYDAVELDENGYRGDASDEDEVFEDDEELDEEQKNDDKKQTKSFLREIEEEEK</sequence>
<name>A0A2A5TA30_EUBML</name>
<feature type="transmembrane region" description="Helical" evidence="2">
    <location>
        <begin position="57"/>
        <end position="75"/>
    </location>
</feature>
<dbReference type="Proteomes" id="UP000218387">
    <property type="component" value="Chromosome"/>
</dbReference>
<gene>
    <name evidence="3" type="ORF">CPZ25_004900</name>
</gene>
<keyword evidence="4" id="KW-1185">Reference proteome</keyword>
<keyword evidence="2" id="KW-1133">Transmembrane helix</keyword>
<dbReference type="KEGG" id="emt:CPZ25_004900"/>
<evidence type="ECO:0000256" key="2">
    <source>
        <dbReference type="SAM" id="Phobius"/>
    </source>
</evidence>
<evidence type="ECO:0000313" key="4">
    <source>
        <dbReference type="Proteomes" id="UP000218387"/>
    </source>
</evidence>
<keyword evidence="2" id="KW-0812">Transmembrane</keyword>
<dbReference type="AlphaFoldDB" id="A0A2A5TA30"/>
<feature type="compositionally biased region" description="Basic and acidic residues" evidence="1">
    <location>
        <begin position="190"/>
        <end position="202"/>
    </location>
</feature>